<keyword evidence="2" id="KW-1185">Reference proteome</keyword>
<comment type="caution">
    <text evidence="1">The sequence shown here is derived from an EMBL/GenBank/DDBJ whole genome shotgun (WGS) entry which is preliminary data.</text>
</comment>
<accession>A0A1M2W1N8</accession>
<gene>
    <name evidence="1" type="ORF">TRAPUB_9672</name>
</gene>
<dbReference type="EMBL" id="MNAD01000362">
    <property type="protein sequence ID" value="OJT13777.1"/>
    <property type="molecule type" value="Genomic_DNA"/>
</dbReference>
<evidence type="ECO:0000313" key="1">
    <source>
        <dbReference type="EMBL" id="OJT13777.1"/>
    </source>
</evidence>
<sequence length="86" mass="9538">MHPQKRDLGEVVRSKGSREQMWDLARPLRPLCATASGNSGMDLCCGRRTLCHRSCCRSVLPSRPPSAAVHAHAVKKAFNKVELDRV</sequence>
<proteinExistence type="predicted"/>
<reference evidence="1 2" key="1">
    <citation type="submission" date="2016-10" db="EMBL/GenBank/DDBJ databases">
        <title>Genome sequence of the basidiomycete white-rot fungus Trametes pubescens.</title>
        <authorList>
            <person name="Makela M.R."/>
            <person name="Granchi Z."/>
            <person name="Peng M."/>
            <person name="De Vries R.P."/>
            <person name="Grigoriev I."/>
            <person name="Riley R."/>
            <person name="Hilden K."/>
        </authorList>
    </citation>
    <scope>NUCLEOTIDE SEQUENCE [LARGE SCALE GENOMIC DNA]</scope>
    <source>
        <strain evidence="1 2">FBCC735</strain>
    </source>
</reference>
<organism evidence="1 2">
    <name type="scientific">Trametes pubescens</name>
    <name type="common">White-rot fungus</name>
    <dbReference type="NCBI Taxonomy" id="154538"/>
    <lineage>
        <taxon>Eukaryota</taxon>
        <taxon>Fungi</taxon>
        <taxon>Dikarya</taxon>
        <taxon>Basidiomycota</taxon>
        <taxon>Agaricomycotina</taxon>
        <taxon>Agaricomycetes</taxon>
        <taxon>Polyporales</taxon>
        <taxon>Polyporaceae</taxon>
        <taxon>Trametes</taxon>
    </lineage>
</organism>
<dbReference type="AlphaFoldDB" id="A0A1M2W1N8"/>
<protein>
    <submittedName>
        <fullName evidence="1">Uncharacterized protein</fullName>
    </submittedName>
</protein>
<name>A0A1M2W1N8_TRAPU</name>
<evidence type="ECO:0000313" key="2">
    <source>
        <dbReference type="Proteomes" id="UP000184267"/>
    </source>
</evidence>
<dbReference type="Proteomes" id="UP000184267">
    <property type="component" value="Unassembled WGS sequence"/>
</dbReference>